<organism evidence="2 3">
    <name type="scientific">Colletotrichum godetiae</name>
    <dbReference type="NCBI Taxonomy" id="1209918"/>
    <lineage>
        <taxon>Eukaryota</taxon>
        <taxon>Fungi</taxon>
        <taxon>Dikarya</taxon>
        <taxon>Ascomycota</taxon>
        <taxon>Pezizomycotina</taxon>
        <taxon>Sordariomycetes</taxon>
        <taxon>Hypocreomycetidae</taxon>
        <taxon>Glomerellales</taxon>
        <taxon>Glomerellaceae</taxon>
        <taxon>Colletotrichum</taxon>
        <taxon>Colletotrichum acutatum species complex</taxon>
    </lineage>
</organism>
<protein>
    <recommendedName>
        <fullName evidence="4">Secreted protein</fullName>
    </recommendedName>
</protein>
<name>A0AAJ0AQM5_9PEZI</name>
<proteinExistence type="predicted"/>
<dbReference type="Proteomes" id="UP001224890">
    <property type="component" value="Unassembled WGS sequence"/>
</dbReference>
<reference evidence="2" key="1">
    <citation type="submission" date="2021-06" db="EMBL/GenBank/DDBJ databases">
        <title>Comparative genomics, transcriptomics and evolutionary studies reveal genomic signatures of adaptation to plant cell wall in hemibiotrophic fungi.</title>
        <authorList>
            <consortium name="DOE Joint Genome Institute"/>
            <person name="Baroncelli R."/>
            <person name="Diaz J.F."/>
            <person name="Benocci T."/>
            <person name="Peng M."/>
            <person name="Battaglia E."/>
            <person name="Haridas S."/>
            <person name="Andreopoulos W."/>
            <person name="Labutti K."/>
            <person name="Pangilinan J."/>
            <person name="Floch G.L."/>
            <person name="Makela M.R."/>
            <person name="Henrissat B."/>
            <person name="Grigoriev I.V."/>
            <person name="Crouch J.A."/>
            <person name="De Vries R.P."/>
            <person name="Sukno S.A."/>
            <person name="Thon M.R."/>
        </authorList>
    </citation>
    <scope>NUCLEOTIDE SEQUENCE</scope>
    <source>
        <strain evidence="2">CBS 193.32</strain>
    </source>
</reference>
<keyword evidence="3" id="KW-1185">Reference proteome</keyword>
<accession>A0AAJ0AQM5</accession>
<evidence type="ECO:0000256" key="1">
    <source>
        <dbReference type="SAM" id="SignalP"/>
    </source>
</evidence>
<gene>
    <name evidence="2" type="ORF">BDP55DRAFT_656388</name>
</gene>
<feature type="non-terminal residue" evidence="2">
    <location>
        <position position="113"/>
    </location>
</feature>
<dbReference type="RefSeq" id="XP_060432277.1">
    <property type="nucleotide sequence ID" value="XM_060574372.1"/>
</dbReference>
<feature type="chain" id="PRO_5042615630" description="Secreted protein" evidence="1">
    <location>
        <begin position="26"/>
        <end position="113"/>
    </location>
</feature>
<evidence type="ECO:0008006" key="4">
    <source>
        <dbReference type="Google" id="ProtNLM"/>
    </source>
</evidence>
<dbReference type="EMBL" id="JAHMHR010000011">
    <property type="protein sequence ID" value="KAK1688582.1"/>
    <property type="molecule type" value="Genomic_DNA"/>
</dbReference>
<feature type="signal peptide" evidence="1">
    <location>
        <begin position="1"/>
        <end position="25"/>
    </location>
</feature>
<dbReference type="AlphaFoldDB" id="A0AAJ0AQM5"/>
<evidence type="ECO:0000313" key="2">
    <source>
        <dbReference type="EMBL" id="KAK1688582.1"/>
    </source>
</evidence>
<evidence type="ECO:0000313" key="3">
    <source>
        <dbReference type="Proteomes" id="UP001224890"/>
    </source>
</evidence>
<keyword evidence="1" id="KW-0732">Signal</keyword>
<dbReference type="GeneID" id="85458898"/>
<sequence>MSLATKQPFLLLFPVVTFVWGRCTAKVANTDTVSSLPRRCKKSPPVRCPSPLLFSFLPVWGLACARPDGGHTVRLPVSHSQSFNSLPWLPAETIVAGVHTFRVHAVLQSVCVC</sequence>
<comment type="caution">
    <text evidence="2">The sequence shown here is derived from an EMBL/GenBank/DDBJ whole genome shotgun (WGS) entry which is preliminary data.</text>
</comment>